<evidence type="ECO:0000256" key="1">
    <source>
        <dbReference type="ARBA" id="ARBA00022723"/>
    </source>
</evidence>
<evidence type="ECO:0000313" key="7">
    <source>
        <dbReference type="EMBL" id="CAH1111928.1"/>
    </source>
</evidence>
<evidence type="ECO:0000256" key="4">
    <source>
        <dbReference type="ARBA" id="ARBA00022833"/>
    </source>
</evidence>
<evidence type="ECO:0000256" key="3">
    <source>
        <dbReference type="ARBA" id="ARBA00022771"/>
    </source>
</evidence>
<accession>A0A9P0CZ25</accession>
<evidence type="ECO:0000313" key="8">
    <source>
        <dbReference type="Proteomes" id="UP001153636"/>
    </source>
</evidence>
<keyword evidence="4" id="KW-0862">Zinc</keyword>
<proteinExistence type="predicted"/>
<organism evidence="7 8">
    <name type="scientific">Psylliodes chrysocephalus</name>
    <dbReference type="NCBI Taxonomy" id="3402493"/>
    <lineage>
        <taxon>Eukaryota</taxon>
        <taxon>Metazoa</taxon>
        <taxon>Ecdysozoa</taxon>
        <taxon>Arthropoda</taxon>
        <taxon>Hexapoda</taxon>
        <taxon>Insecta</taxon>
        <taxon>Pterygota</taxon>
        <taxon>Neoptera</taxon>
        <taxon>Endopterygota</taxon>
        <taxon>Coleoptera</taxon>
        <taxon>Polyphaga</taxon>
        <taxon>Cucujiformia</taxon>
        <taxon>Chrysomeloidea</taxon>
        <taxon>Chrysomelidae</taxon>
        <taxon>Galerucinae</taxon>
        <taxon>Alticini</taxon>
        <taxon>Psylliodes</taxon>
    </lineage>
</organism>
<dbReference type="PANTHER" id="PTHR24379:SF121">
    <property type="entry name" value="C2H2-TYPE DOMAIN-CONTAINING PROTEIN"/>
    <property type="match status" value="1"/>
</dbReference>
<feature type="domain" description="C2H2-type" evidence="6">
    <location>
        <begin position="521"/>
        <end position="545"/>
    </location>
</feature>
<dbReference type="InterPro" id="IPR036236">
    <property type="entry name" value="Znf_C2H2_sf"/>
</dbReference>
<dbReference type="GO" id="GO:0008270">
    <property type="term" value="F:zinc ion binding"/>
    <property type="evidence" value="ECO:0007669"/>
    <property type="project" value="UniProtKB-KW"/>
</dbReference>
<evidence type="ECO:0000256" key="5">
    <source>
        <dbReference type="PROSITE-ProRule" id="PRU00042"/>
    </source>
</evidence>
<reference evidence="7" key="1">
    <citation type="submission" date="2022-01" db="EMBL/GenBank/DDBJ databases">
        <authorList>
            <person name="King R."/>
        </authorList>
    </citation>
    <scope>NUCLEOTIDE SEQUENCE</scope>
</reference>
<keyword evidence="1" id="KW-0479">Metal-binding</keyword>
<protein>
    <recommendedName>
        <fullName evidence="6">C2H2-type domain-containing protein</fullName>
    </recommendedName>
</protein>
<feature type="domain" description="C2H2-type" evidence="6">
    <location>
        <begin position="574"/>
        <end position="601"/>
    </location>
</feature>
<keyword evidence="8" id="KW-1185">Reference proteome</keyword>
<dbReference type="Pfam" id="PF00096">
    <property type="entry name" value="zf-C2H2"/>
    <property type="match status" value="2"/>
</dbReference>
<sequence>MSHIGGKASELQYILNDTEFMVDSSDLKAGSMNDIIYTDGNQAFVVNGHLLQGAGDSPPTLVLQEGEDIGQYLINDDKGELLIANIQNGSIDRQQETQQIIQYVDEDGNITDPPEIVFINDDDDDGIASTQENCTQYQLAELIDDNVLQDDEEETARNVDINNLTQQQNDGGALELNAADWYQYSVVRDDNLHHYAIPSSNLYQKNLTTNSADLELDVSTITGKNLLTGQVVTLDGYMDKLQRKIKSVSKNSIAWQRPKHNLNAFLNKKFNLGLTVGGRPLVGKIVYVGNKELEEVAQQDTEIIVGENNKIDENEITDTGVPDSILETFSNNCDPKTDQMHIQTKLLSKKSNQFQKISKILSDLMNMVDVNKQLQQRSIRIKIIDKYCNTPKKVNQHVSFISGYMELKKESTDNNEEEEEWSFVPDTLKADKISQKKYPNNINLTIMTTFQNNQSLVQVIFDESKEQKCIHCSKLFKNEQLLFWHLNDIHNQCESCKKLFDSFEELMQHKKLKHPHLGEGKTCPVRRCKKSFRKESALKKHFAVHKLDGFKCPTCPYSGISEEDLKIHSQNHANSCDICGEMFVNENKLNLHKRTHSKSELSVFKKIQSTKYYSCDICKRTFSRQSNLQRHIDIHKGAEQLFRCAICECSYHYISSLTRHIVQNHVQTQRPNFVQGSDGIEVNI</sequence>
<dbReference type="EMBL" id="OV651818">
    <property type="protein sequence ID" value="CAH1111928.1"/>
    <property type="molecule type" value="Genomic_DNA"/>
</dbReference>
<keyword evidence="3 5" id="KW-0863">Zinc-finger</keyword>
<dbReference type="SUPFAM" id="SSF57667">
    <property type="entry name" value="beta-beta-alpha zinc fingers"/>
    <property type="match status" value="2"/>
</dbReference>
<dbReference type="PANTHER" id="PTHR24379">
    <property type="entry name" value="KRAB AND ZINC FINGER DOMAIN-CONTAINING"/>
    <property type="match status" value="1"/>
</dbReference>
<dbReference type="Proteomes" id="UP001153636">
    <property type="component" value="Chromosome 6"/>
</dbReference>
<evidence type="ECO:0000256" key="2">
    <source>
        <dbReference type="ARBA" id="ARBA00022737"/>
    </source>
</evidence>
<dbReference type="PROSITE" id="PS00028">
    <property type="entry name" value="ZINC_FINGER_C2H2_1"/>
    <property type="match status" value="5"/>
</dbReference>
<dbReference type="OrthoDB" id="1405595at2759"/>
<dbReference type="InterPro" id="IPR013087">
    <property type="entry name" value="Znf_C2H2_type"/>
</dbReference>
<dbReference type="Pfam" id="PF13912">
    <property type="entry name" value="zf-C2H2_6"/>
    <property type="match status" value="1"/>
</dbReference>
<dbReference type="Gene3D" id="3.30.160.60">
    <property type="entry name" value="Classic Zinc Finger"/>
    <property type="match status" value="3"/>
</dbReference>
<name>A0A9P0CZ25_9CUCU</name>
<feature type="domain" description="C2H2-type" evidence="6">
    <location>
        <begin position="491"/>
        <end position="521"/>
    </location>
</feature>
<evidence type="ECO:0000259" key="6">
    <source>
        <dbReference type="PROSITE" id="PS50157"/>
    </source>
</evidence>
<dbReference type="SMART" id="SM00355">
    <property type="entry name" value="ZnF_C2H2"/>
    <property type="match status" value="7"/>
</dbReference>
<dbReference type="PROSITE" id="PS50157">
    <property type="entry name" value="ZINC_FINGER_C2H2_2"/>
    <property type="match status" value="4"/>
</dbReference>
<dbReference type="FunFam" id="3.30.160.60:FF:000100">
    <property type="entry name" value="Zinc finger 45-like"/>
    <property type="match status" value="1"/>
</dbReference>
<gene>
    <name evidence="7" type="ORF">PSYICH_LOCUS11772</name>
</gene>
<feature type="domain" description="C2H2-type" evidence="6">
    <location>
        <begin position="613"/>
        <end position="640"/>
    </location>
</feature>
<keyword evidence="2" id="KW-0677">Repeat</keyword>
<dbReference type="AlphaFoldDB" id="A0A9P0CZ25"/>